<gene>
    <name evidence="1" type="ORF">HPP92_010328</name>
</gene>
<name>A0A835V0P8_VANPL</name>
<evidence type="ECO:0000313" key="2">
    <source>
        <dbReference type="Proteomes" id="UP000636800"/>
    </source>
</evidence>
<dbReference type="GO" id="GO:0043541">
    <property type="term" value="C:UDP-N-acetylglucosamine transferase complex"/>
    <property type="evidence" value="ECO:0007669"/>
    <property type="project" value="TreeGrafter"/>
</dbReference>
<protein>
    <submittedName>
        <fullName evidence="1">Uncharacterized protein</fullName>
    </submittedName>
</protein>
<dbReference type="InterPro" id="IPR052474">
    <property type="entry name" value="UDP-GlcNAc_transferase"/>
</dbReference>
<dbReference type="AlphaFoldDB" id="A0A835V0P8"/>
<organism evidence="1 2">
    <name type="scientific">Vanilla planifolia</name>
    <name type="common">Vanilla</name>
    <dbReference type="NCBI Taxonomy" id="51239"/>
    <lineage>
        <taxon>Eukaryota</taxon>
        <taxon>Viridiplantae</taxon>
        <taxon>Streptophyta</taxon>
        <taxon>Embryophyta</taxon>
        <taxon>Tracheophyta</taxon>
        <taxon>Spermatophyta</taxon>
        <taxon>Magnoliopsida</taxon>
        <taxon>Liliopsida</taxon>
        <taxon>Asparagales</taxon>
        <taxon>Orchidaceae</taxon>
        <taxon>Vanilloideae</taxon>
        <taxon>Vanilleae</taxon>
        <taxon>Vanilla</taxon>
    </lineage>
</organism>
<evidence type="ECO:0000313" key="1">
    <source>
        <dbReference type="EMBL" id="KAG0479470.1"/>
    </source>
</evidence>
<dbReference type="PANTHER" id="PTHR47043">
    <property type="entry name" value="UDP-N-ACETYLGLUCOSAMINE TRANSFERASE SUBUNIT ALG13"/>
    <property type="match status" value="1"/>
</dbReference>
<keyword evidence="2" id="KW-1185">Reference proteome</keyword>
<reference evidence="1 2" key="1">
    <citation type="journal article" date="2020" name="Nat. Food">
        <title>A phased Vanilla planifolia genome enables genetic improvement of flavour and production.</title>
        <authorList>
            <person name="Hasing T."/>
            <person name="Tang H."/>
            <person name="Brym M."/>
            <person name="Khazi F."/>
            <person name="Huang T."/>
            <person name="Chambers A.H."/>
        </authorList>
    </citation>
    <scope>NUCLEOTIDE SEQUENCE [LARGE SCALE GENOMIC DNA]</scope>
    <source>
        <tissue evidence="1">Leaf</tissue>
    </source>
</reference>
<dbReference type="Proteomes" id="UP000636800">
    <property type="component" value="Chromosome 5"/>
</dbReference>
<dbReference type="PANTHER" id="PTHR47043:SF1">
    <property type="entry name" value="UDP-N-ACETYLGLUCOSAMINE TRANSFERASE SUBUNIT ALG13"/>
    <property type="match status" value="1"/>
</dbReference>
<accession>A0A835V0P8</accession>
<dbReference type="GO" id="GO:0006488">
    <property type="term" value="P:dolichol-linked oligosaccharide biosynthetic process"/>
    <property type="evidence" value="ECO:0007669"/>
    <property type="project" value="TreeGrafter"/>
</dbReference>
<comment type="caution">
    <text evidence="1">The sequence shown here is derived from an EMBL/GenBank/DDBJ whole genome shotgun (WGS) entry which is preliminary data.</text>
</comment>
<sequence length="130" mass="14341">MGRKKQNSSGNGDYKLGLKVQNRVSRLRIQDGRDELCGYGGGIEEGCICNCGTTCFDALVKSVDSQNVRDELWKRGYTNLLIQMGRGCYIPSKISEKLALSMWTSLLSHQALLITSDQLPLLSAMQVVPV</sequence>
<dbReference type="EMBL" id="JADCNL010000005">
    <property type="protein sequence ID" value="KAG0479470.1"/>
    <property type="molecule type" value="Genomic_DNA"/>
</dbReference>
<proteinExistence type="predicted"/>
<dbReference type="OrthoDB" id="685078at2759"/>
<dbReference type="Gene3D" id="3.40.50.2000">
    <property type="entry name" value="Glycogen Phosphorylase B"/>
    <property type="match status" value="1"/>
</dbReference>